<gene>
    <name evidence="3" type="ORF">LEL_01293</name>
</gene>
<feature type="region of interest" description="Disordered" evidence="1">
    <location>
        <begin position="232"/>
        <end position="326"/>
    </location>
</feature>
<feature type="transmembrane region" description="Helical" evidence="2">
    <location>
        <begin position="337"/>
        <end position="361"/>
    </location>
</feature>
<evidence type="ECO:0000256" key="1">
    <source>
        <dbReference type="SAM" id="MobiDB-lite"/>
    </source>
</evidence>
<keyword evidence="4" id="KW-1185">Reference proteome</keyword>
<evidence type="ECO:0000256" key="2">
    <source>
        <dbReference type="SAM" id="Phobius"/>
    </source>
</evidence>
<feature type="region of interest" description="Disordered" evidence="1">
    <location>
        <begin position="1"/>
        <end position="30"/>
    </location>
</feature>
<sequence>MEDQPSQSRHQLGRSVSQPESRPSPSIYHSRRFDESWVELSSQPSSSSLSSVDNEIVTTGLQVGASPFQRRRRLHPSARSLPPQQQTVIHAAGASSQDEEDESDSDEDQVMSSSAENIHSSEKEPSEGSDDESDDGDNATTLGRNSDAAPVFRPHPNAFTHPPAGLAQRSYSTSSAEQPHPHSSFRRSSYPHRSQARGHRGAAPNFMSPSVREDNDAALRASLTTLLSCAAAARGLPKNKEETDAQRTTRTGVAPSNQPMELRFIPESELAGEDKQAEEAEGPAAAAAAARRRRPSSGAVSPKSKRSESAGRGGPRAAKKKRTSAVSAEDALLSPTVLSWVVSAGVVVLVSVVGFGAGYVIGREVGREEAREVLAASVSGVNDTASAGSDVIRSSVGLRKLRWSAVGRSIVAQA</sequence>
<feature type="compositionally biased region" description="Basic and acidic residues" evidence="1">
    <location>
        <begin position="238"/>
        <end position="247"/>
    </location>
</feature>
<evidence type="ECO:0000313" key="4">
    <source>
        <dbReference type="Proteomes" id="UP000076881"/>
    </source>
</evidence>
<dbReference type="EMBL" id="AZHF01000001">
    <property type="protein sequence ID" value="OAA81748.1"/>
    <property type="molecule type" value="Genomic_DNA"/>
</dbReference>
<feature type="compositionally biased region" description="Acidic residues" evidence="1">
    <location>
        <begin position="127"/>
        <end position="137"/>
    </location>
</feature>
<comment type="caution">
    <text evidence="3">The sequence shown here is derived from an EMBL/GenBank/DDBJ whole genome shotgun (WGS) entry which is preliminary data.</text>
</comment>
<name>A0A162KYL1_CORDF</name>
<protein>
    <submittedName>
        <fullName evidence="3">Uncharacterized protein</fullName>
    </submittedName>
</protein>
<dbReference type="AlphaFoldDB" id="A0A162KYL1"/>
<keyword evidence="2" id="KW-1133">Transmembrane helix</keyword>
<proteinExistence type="predicted"/>
<dbReference type="OrthoDB" id="5413188at2759"/>
<dbReference type="Proteomes" id="UP000076881">
    <property type="component" value="Unassembled WGS sequence"/>
</dbReference>
<feature type="compositionally biased region" description="Polar residues" evidence="1">
    <location>
        <begin position="1"/>
        <end position="24"/>
    </location>
</feature>
<feature type="compositionally biased region" description="Acidic residues" evidence="1">
    <location>
        <begin position="97"/>
        <end position="109"/>
    </location>
</feature>
<accession>A0A162KYL1</accession>
<keyword evidence="2" id="KW-0812">Transmembrane</keyword>
<evidence type="ECO:0000313" key="3">
    <source>
        <dbReference type="EMBL" id="OAA81748.1"/>
    </source>
</evidence>
<organism evidence="3 4">
    <name type="scientific">Akanthomyces lecanii RCEF 1005</name>
    <dbReference type="NCBI Taxonomy" id="1081108"/>
    <lineage>
        <taxon>Eukaryota</taxon>
        <taxon>Fungi</taxon>
        <taxon>Dikarya</taxon>
        <taxon>Ascomycota</taxon>
        <taxon>Pezizomycotina</taxon>
        <taxon>Sordariomycetes</taxon>
        <taxon>Hypocreomycetidae</taxon>
        <taxon>Hypocreales</taxon>
        <taxon>Cordycipitaceae</taxon>
        <taxon>Akanthomyces</taxon>
        <taxon>Cordyceps confragosa</taxon>
    </lineage>
</organism>
<feature type="region of interest" description="Disordered" evidence="1">
    <location>
        <begin position="60"/>
        <end position="213"/>
    </location>
</feature>
<reference evidence="3 4" key="1">
    <citation type="journal article" date="2016" name="Genome Biol. Evol.">
        <title>Divergent and convergent evolution of fungal pathogenicity.</title>
        <authorList>
            <person name="Shang Y."/>
            <person name="Xiao G."/>
            <person name="Zheng P."/>
            <person name="Cen K."/>
            <person name="Zhan S."/>
            <person name="Wang C."/>
        </authorList>
    </citation>
    <scope>NUCLEOTIDE SEQUENCE [LARGE SCALE GENOMIC DNA]</scope>
    <source>
        <strain evidence="3 4">RCEF 1005</strain>
    </source>
</reference>
<feature type="compositionally biased region" description="Polar residues" evidence="1">
    <location>
        <begin position="248"/>
        <end position="259"/>
    </location>
</feature>
<keyword evidence="2" id="KW-0472">Membrane</keyword>